<reference evidence="2 3" key="1">
    <citation type="submission" date="2017-05" db="EMBL/GenBank/DDBJ databases">
        <authorList>
            <person name="Song R."/>
            <person name="Chenine A.L."/>
            <person name="Ruprecht R.M."/>
        </authorList>
    </citation>
    <scope>NUCLEOTIDE SEQUENCE [LARGE SCALE GENOMIC DNA]</scope>
    <source>
        <strain evidence="2 3">CECT 8489</strain>
    </source>
</reference>
<keyword evidence="3" id="KW-1185">Reference proteome</keyword>
<dbReference type="Proteomes" id="UP000201838">
    <property type="component" value="Unassembled WGS sequence"/>
</dbReference>
<dbReference type="SUPFAM" id="SSF52091">
    <property type="entry name" value="SpoIIaa-like"/>
    <property type="match status" value="1"/>
</dbReference>
<proteinExistence type="predicted"/>
<accession>A0A238IWT0</accession>
<name>A0A238IWT0_9RHOB</name>
<dbReference type="EMBL" id="FXXQ01000001">
    <property type="protein sequence ID" value="SMX22134.1"/>
    <property type="molecule type" value="Genomic_DNA"/>
</dbReference>
<evidence type="ECO:0000313" key="2">
    <source>
        <dbReference type="EMBL" id="SMX22134.1"/>
    </source>
</evidence>
<protein>
    <recommendedName>
        <fullName evidence="1">MlaB-like STAS domain-containing protein</fullName>
    </recommendedName>
</protein>
<dbReference type="Gene3D" id="3.30.750.24">
    <property type="entry name" value="STAS domain"/>
    <property type="match status" value="1"/>
</dbReference>
<dbReference type="InterPro" id="IPR036513">
    <property type="entry name" value="STAS_dom_sf"/>
</dbReference>
<dbReference type="RefSeq" id="WP_093972130.1">
    <property type="nucleotide sequence ID" value="NZ_FXXQ01000001.1"/>
</dbReference>
<dbReference type="CDD" id="cd07043">
    <property type="entry name" value="STAS_anti-anti-sigma_factors"/>
    <property type="match status" value="1"/>
</dbReference>
<organism evidence="2 3">
    <name type="scientific">Boseongicola aestuarii</name>
    <dbReference type="NCBI Taxonomy" id="1470561"/>
    <lineage>
        <taxon>Bacteria</taxon>
        <taxon>Pseudomonadati</taxon>
        <taxon>Pseudomonadota</taxon>
        <taxon>Alphaproteobacteria</taxon>
        <taxon>Rhodobacterales</taxon>
        <taxon>Paracoccaceae</taxon>
        <taxon>Boseongicola</taxon>
    </lineage>
</organism>
<dbReference type="InterPro" id="IPR058548">
    <property type="entry name" value="MlaB-like_STAS"/>
</dbReference>
<gene>
    <name evidence="2" type="ORF">BOA8489_00224</name>
</gene>
<dbReference type="OrthoDB" id="7280289at2"/>
<dbReference type="AlphaFoldDB" id="A0A238IWT0"/>
<evidence type="ECO:0000313" key="3">
    <source>
        <dbReference type="Proteomes" id="UP000201838"/>
    </source>
</evidence>
<dbReference type="Pfam" id="PF13466">
    <property type="entry name" value="STAS_2"/>
    <property type="match status" value="1"/>
</dbReference>
<sequence length="103" mass="10756">MADTDILQAGDGATQIALPDRLDTAAAPKLLADLAPHRGRDICLDFANVTMLGTLCLQVLLNARHHWDADGQAVSIENLIPPVEKALADFGATPQSLISAGAS</sequence>
<evidence type="ECO:0000259" key="1">
    <source>
        <dbReference type="Pfam" id="PF13466"/>
    </source>
</evidence>
<feature type="domain" description="MlaB-like STAS" evidence="1">
    <location>
        <begin position="16"/>
        <end position="89"/>
    </location>
</feature>